<sequence>MNIRNFETRISEVILQRGQEYFKGGHVVELFEITDTNWQAEVEGTDTYVVDVKLNEVGEIIDSCCDCPYDSDSYCKHEVAVFYALQGMFNDTKRKSVKQKKPTLPQLLEAKKKEELIELILDLALNNTDIYKELLFEVSQQENEIDSAEALILHHISMAKTKGFIKWDRVPKALKGVDVTLGRVREKLEDSQYEMAIHLSLLCLKHSVELLNVMDHSSGETESGIDDSLASIEFAIGVGMGNWNHEEKEIIFAKIVDEALDKKFNSWSEYRFELLTACIHFCTEAKFEDELNAVLESFLGLASSESWNNKSEREKIKDIQFQMILQKKDTEAIERFLFDNLTNSNMREKAILYSFEKKEYEKALKLSIEGEQVDKSRPGIVKKWKNYEYESYQYLGDKKAMREIAFTMVLQGYSGYYEKIKCLYLENEWQEVVDELLLAFDEKKYYPIVYLTILIEENRNRRLLKYCQESHYSILSYYKYLLNDYFAEVTSIFEDYIREKAHAATNRKDYQQVCEIIRRFQQACGQSSAISLIDGLKKEYDRRPAFLDELRKV</sequence>
<dbReference type="Pfam" id="PF04434">
    <property type="entry name" value="SWIM"/>
    <property type="match status" value="1"/>
</dbReference>
<gene>
    <name evidence="3" type="ORF">H4683_002470</name>
</gene>
<evidence type="ECO:0000313" key="4">
    <source>
        <dbReference type="Proteomes" id="UP000658225"/>
    </source>
</evidence>
<dbReference type="AlphaFoldDB" id="A0A927MIN0"/>
<dbReference type="Proteomes" id="UP000658225">
    <property type="component" value="Unassembled WGS sequence"/>
</dbReference>
<keyword evidence="1" id="KW-0863">Zinc-finger</keyword>
<comment type="caution">
    <text evidence="3">The sequence shown here is derived from an EMBL/GenBank/DDBJ whole genome shotgun (WGS) entry which is preliminary data.</text>
</comment>
<feature type="domain" description="SWIM-type" evidence="2">
    <location>
        <begin position="48"/>
        <end position="86"/>
    </location>
</feature>
<protein>
    <recommendedName>
        <fullName evidence="2">SWIM-type domain-containing protein</fullName>
    </recommendedName>
</protein>
<dbReference type="PROSITE" id="PS50966">
    <property type="entry name" value="ZF_SWIM"/>
    <property type="match status" value="1"/>
</dbReference>
<evidence type="ECO:0000256" key="1">
    <source>
        <dbReference type="PROSITE-ProRule" id="PRU00325"/>
    </source>
</evidence>
<keyword evidence="1" id="KW-0862">Zinc</keyword>
<proteinExistence type="predicted"/>
<evidence type="ECO:0000259" key="2">
    <source>
        <dbReference type="PROSITE" id="PS50966"/>
    </source>
</evidence>
<name>A0A927MIN0_9BACL</name>
<evidence type="ECO:0000313" key="3">
    <source>
        <dbReference type="EMBL" id="MBE1555365.1"/>
    </source>
</evidence>
<keyword evidence="1" id="KW-0479">Metal-binding</keyword>
<dbReference type="InterPro" id="IPR007527">
    <property type="entry name" value="Znf_SWIM"/>
</dbReference>
<keyword evidence="4" id="KW-1185">Reference proteome</keyword>
<dbReference type="GO" id="GO:0008270">
    <property type="term" value="F:zinc ion binding"/>
    <property type="evidence" value="ECO:0007669"/>
    <property type="project" value="UniProtKB-KW"/>
</dbReference>
<dbReference type="EMBL" id="JADBEL010000013">
    <property type="protein sequence ID" value="MBE1555365.1"/>
    <property type="molecule type" value="Genomic_DNA"/>
</dbReference>
<reference evidence="3" key="1">
    <citation type="submission" date="2020-10" db="EMBL/GenBank/DDBJ databases">
        <title>Genomic Encyclopedia of Type Strains, Phase IV (KMG-IV): sequencing the most valuable type-strain genomes for metagenomic binning, comparative biology and taxonomic classification.</title>
        <authorList>
            <person name="Goeker M."/>
        </authorList>
    </citation>
    <scope>NUCLEOTIDE SEQUENCE</scope>
    <source>
        <strain evidence="3">DSM 13886</strain>
    </source>
</reference>
<accession>A0A927MIN0</accession>
<organism evidence="3 4">
    <name type="scientific">Sporosarcina limicola</name>
    <dbReference type="NCBI Taxonomy" id="34101"/>
    <lineage>
        <taxon>Bacteria</taxon>
        <taxon>Bacillati</taxon>
        <taxon>Bacillota</taxon>
        <taxon>Bacilli</taxon>
        <taxon>Bacillales</taxon>
        <taxon>Caryophanaceae</taxon>
        <taxon>Sporosarcina</taxon>
    </lineage>
</organism>
<dbReference type="RefSeq" id="WP_192599097.1">
    <property type="nucleotide sequence ID" value="NZ_JADBEL010000013.1"/>
</dbReference>